<reference evidence="7" key="1">
    <citation type="submission" date="2022-11" db="EMBL/GenBank/DDBJ databases">
        <title>Parathalassolutuus dongxingensis gen. nov., sp. nov., a novel member of family Oceanospirillaceae isolated from a coastal shrimp pond in Guangxi, China.</title>
        <authorList>
            <person name="Chen H."/>
        </authorList>
    </citation>
    <scope>NUCLEOTIDE SEQUENCE</scope>
    <source>
        <strain evidence="7">G-43</strain>
    </source>
</reference>
<dbReference type="InterPro" id="IPR002781">
    <property type="entry name" value="TM_pro_TauE-like"/>
</dbReference>
<evidence type="ECO:0000256" key="5">
    <source>
        <dbReference type="ARBA" id="ARBA00023136"/>
    </source>
</evidence>
<evidence type="ECO:0000313" key="7">
    <source>
        <dbReference type="EMBL" id="MCY0965188.1"/>
    </source>
</evidence>
<keyword evidence="5 6" id="KW-0472">Membrane</keyword>
<feature type="transmembrane region" description="Helical" evidence="6">
    <location>
        <begin position="212"/>
        <end position="231"/>
    </location>
</feature>
<keyword evidence="4 6" id="KW-1133">Transmembrane helix</keyword>
<evidence type="ECO:0000313" key="8">
    <source>
        <dbReference type="Proteomes" id="UP001150830"/>
    </source>
</evidence>
<organism evidence="7 8">
    <name type="scientific">Parathalassolituus penaei</name>
    <dbReference type="NCBI Taxonomy" id="2997323"/>
    <lineage>
        <taxon>Bacteria</taxon>
        <taxon>Pseudomonadati</taxon>
        <taxon>Pseudomonadota</taxon>
        <taxon>Gammaproteobacteria</taxon>
        <taxon>Oceanospirillales</taxon>
        <taxon>Oceanospirillaceae</taxon>
        <taxon>Parathalassolituus</taxon>
    </lineage>
</organism>
<accession>A0A9X3EM57</accession>
<dbReference type="AlphaFoldDB" id="A0A9X3EM57"/>
<dbReference type="GO" id="GO:0005886">
    <property type="term" value="C:plasma membrane"/>
    <property type="evidence" value="ECO:0007669"/>
    <property type="project" value="UniProtKB-SubCell"/>
</dbReference>
<protein>
    <recommendedName>
        <fullName evidence="6">Probable membrane transporter protein</fullName>
    </recommendedName>
</protein>
<evidence type="ECO:0000256" key="2">
    <source>
        <dbReference type="ARBA" id="ARBA00009142"/>
    </source>
</evidence>
<dbReference type="EMBL" id="JAPNOA010000025">
    <property type="protein sequence ID" value="MCY0965188.1"/>
    <property type="molecule type" value="Genomic_DNA"/>
</dbReference>
<dbReference type="RefSeq" id="WP_283173403.1">
    <property type="nucleotide sequence ID" value="NZ_JAPNOA010000025.1"/>
</dbReference>
<dbReference type="PANTHER" id="PTHR43483:SF3">
    <property type="entry name" value="MEMBRANE TRANSPORTER PROTEIN HI_0806-RELATED"/>
    <property type="match status" value="1"/>
</dbReference>
<evidence type="ECO:0000256" key="4">
    <source>
        <dbReference type="ARBA" id="ARBA00022989"/>
    </source>
</evidence>
<evidence type="ECO:0000256" key="6">
    <source>
        <dbReference type="RuleBase" id="RU363041"/>
    </source>
</evidence>
<proteinExistence type="inferred from homology"/>
<evidence type="ECO:0000256" key="1">
    <source>
        <dbReference type="ARBA" id="ARBA00004141"/>
    </source>
</evidence>
<keyword evidence="8" id="KW-1185">Reference proteome</keyword>
<dbReference type="Proteomes" id="UP001150830">
    <property type="component" value="Unassembled WGS sequence"/>
</dbReference>
<feature type="transmembrane region" description="Helical" evidence="6">
    <location>
        <begin position="80"/>
        <end position="99"/>
    </location>
</feature>
<sequence length="262" mass="26982">MTSLLLYLAVGAAAGTLAGLFGIGGGTVIVPVVIFALAAQGVSPEVLTHMAVATSLTTIVFTSVSSIRTHHQKGAVDWRLVMLMAAGIVLGTAAGSVVVADIPGPVLQKIIGVFAMLVAVQMFFGLQPARGDLPVKPGKDVFAGGVIGFASSWFGIGGGTFTVPYLTWRGEDMRRAVATSAACGFPIAFTGSISNIITGWGNPLLPEWSTGFIYWPAVIGIGIASVPFARVGASLAHKLDQKMLKKAFAALLAAVGIKFLLL</sequence>
<feature type="transmembrane region" description="Helical" evidence="6">
    <location>
        <begin position="178"/>
        <end position="200"/>
    </location>
</feature>
<name>A0A9X3EM57_9GAMM</name>
<evidence type="ECO:0000256" key="3">
    <source>
        <dbReference type="ARBA" id="ARBA00022692"/>
    </source>
</evidence>
<keyword evidence="3 6" id="KW-0812">Transmembrane</keyword>
<feature type="transmembrane region" description="Helical" evidence="6">
    <location>
        <begin position="141"/>
        <end position="166"/>
    </location>
</feature>
<feature type="transmembrane region" description="Helical" evidence="6">
    <location>
        <begin position="6"/>
        <end position="39"/>
    </location>
</feature>
<dbReference type="Pfam" id="PF01925">
    <property type="entry name" value="TauE"/>
    <property type="match status" value="1"/>
</dbReference>
<feature type="transmembrane region" description="Helical" evidence="6">
    <location>
        <begin position="111"/>
        <end position="129"/>
    </location>
</feature>
<gene>
    <name evidence="7" type="ORF">OUO13_08325</name>
</gene>
<comment type="caution">
    <text evidence="7">The sequence shown here is derived from an EMBL/GenBank/DDBJ whole genome shotgun (WGS) entry which is preliminary data.</text>
</comment>
<comment type="similarity">
    <text evidence="2 6">Belongs to the 4-toluene sulfonate uptake permease (TSUP) (TC 2.A.102) family.</text>
</comment>
<dbReference type="PANTHER" id="PTHR43483">
    <property type="entry name" value="MEMBRANE TRANSPORTER PROTEIN HI_0806-RELATED"/>
    <property type="match status" value="1"/>
</dbReference>
<feature type="transmembrane region" description="Helical" evidence="6">
    <location>
        <begin position="46"/>
        <end position="68"/>
    </location>
</feature>
<comment type="subcellular location">
    <subcellularLocation>
        <location evidence="6">Cell membrane</location>
        <topology evidence="6">Multi-pass membrane protein</topology>
    </subcellularLocation>
    <subcellularLocation>
        <location evidence="1">Membrane</location>
        <topology evidence="1">Multi-pass membrane protein</topology>
    </subcellularLocation>
</comment>
<keyword evidence="6" id="KW-1003">Cell membrane</keyword>